<dbReference type="Proteomes" id="UP000800082">
    <property type="component" value="Unassembled WGS sequence"/>
</dbReference>
<gene>
    <name evidence="2" type="ORF">M421DRAFT_200198</name>
</gene>
<dbReference type="RefSeq" id="XP_033453811.1">
    <property type="nucleotide sequence ID" value="XM_033588103.1"/>
</dbReference>
<accession>A0A6A5S103</accession>
<dbReference type="EMBL" id="ML978957">
    <property type="protein sequence ID" value="KAF1933563.1"/>
    <property type="molecule type" value="Genomic_DNA"/>
</dbReference>
<keyword evidence="1" id="KW-1133">Transmembrane helix</keyword>
<name>A0A6A5S103_9PLEO</name>
<evidence type="ECO:0000313" key="2">
    <source>
        <dbReference type="EMBL" id="KAF1933563.1"/>
    </source>
</evidence>
<proteinExistence type="predicted"/>
<evidence type="ECO:0000313" key="3">
    <source>
        <dbReference type="Proteomes" id="UP000800082"/>
    </source>
</evidence>
<dbReference type="AlphaFoldDB" id="A0A6A5S103"/>
<evidence type="ECO:0000256" key="1">
    <source>
        <dbReference type="SAM" id="Phobius"/>
    </source>
</evidence>
<dbReference type="GeneID" id="54345750"/>
<keyword evidence="3" id="KW-1185">Reference proteome</keyword>
<sequence>MSILSGGRQNDASIQYTAVGHGNTYGDSDFSTHHQRHAHSDNVDRASIDIRHETAGDGPKTEGATYYVIEAGQAPSNKTSGHCHPPAIQGWPQGPRKLGGVSVLFLIGDILLLLLPVAFLGPFGTLQPKSSHPDKK</sequence>
<organism evidence="2 3">
    <name type="scientific">Didymella exigua CBS 183.55</name>
    <dbReference type="NCBI Taxonomy" id="1150837"/>
    <lineage>
        <taxon>Eukaryota</taxon>
        <taxon>Fungi</taxon>
        <taxon>Dikarya</taxon>
        <taxon>Ascomycota</taxon>
        <taxon>Pezizomycotina</taxon>
        <taxon>Dothideomycetes</taxon>
        <taxon>Pleosporomycetidae</taxon>
        <taxon>Pleosporales</taxon>
        <taxon>Pleosporineae</taxon>
        <taxon>Didymellaceae</taxon>
        <taxon>Didymella</taxon>
    </lineage>
</organism>
<protein>
    <submittedName>
        <fullName evidence="2">Uncharacterized protein</fullName>
    </submittedName>
</protein>
<reference evidence="2" key="1">
    <citation type="journal article" date="2020" name="Stud. Mycol.">
        <title>101 Dothideomycetes genomes: a test case for predicting lifestyles and emergence of pathogens.</title>
        <authorList>
            <person name="Haridas S."/>
            <person name="Albert R."/>
            <person name="Binder M."/>
            <person name="Bloem J."/>
            <person name="Labutti K."/>
            <person name="Salamov A."/>
            <person name="Andreopoulos B."/>
            <person name="Baker S."/>
            <person name="Barry K."/>
            <person name="Bills G."/>
            <person name="Bluhm B."/>
            <person name="Cannon C."/>
            <person name="Castanera R."/>
            <person name="Culley D."/>
            <person name="Daum C."/>
            <person name="Ezra D."/>
            <person name="Gonzalez J."/>
            <person name="Henrissat B."/>
            <person name="Kuo A."/>
            <person name="Liang C."/>
            <person name="Lipzen A."/>
            <person name="Lutzoni F."/>
            <person name="Magnuson J."/>
            <person name="Mondo S."/>
            <person name="Nolan M."/>
            <person name="Ohm R."/>
            <person name="Pangilinan J."/>
            <person name="Park H.-J."/>
            <person name="Ramirez L."/>
            <person name="Alfaro M."/>
            <person name="Sun H."/>
            <person name="Tritt A."/>
            <person name="Yoshinaga Y."/>
            <person name="Zwiers L.-H."/>
            <person name="Turgeon B."/>
            <person name="Goodwin S."/>
            <person name="Spatafora J."/>
            <person name="Crous P."/>
            <person name="Grigoriev I."/>
        </authorList>
    </citation>
    <scope>NUCLEOTIDE SEQUENCE</scope>
    <source>
        <strain evidence="2">CBS 183.55</strain>
    </source>
</reference>
<keyword evidence="1" id="KW-0812">Transmembrane</keyword>
<keyword evidence="1" id="KW-0472">Membrane</keyword>
<feature type="transmembrane region" description="Helical" evidence="1">
    <location>
        <begin position="98"/>
        <end position="120"/>
    </location>
</feature>